<dbReference type="RefSeq" id="WP_092677112.1">
    <property type="nucleotide sequence ID" value="NZ_FOXS01000005.1"/>
</dbReference>
<dbReference type="Pfam" id="PF13376">
    <property type="entry name" value="OmdA"/>
    <property type="match status" value="1"/>
</dbReference>
<dbReference type="EMBL" id="FOXS01000005">
    <property type="protein sequence ID" value="SFQ66879.1"/>
    <property type="molecule type" value="Genomic_DNA"/>
</dbReference>
<accession>A0A1I6ADX6</accession>
<proteinExistence type="predicted"/>
<name>A0A1I6ADX6_HYMAR</name>
<evidence type="ECO:0000313" key="2">
    <source>
        <dbReference type="Proteomes" id="UP000199029"/>
    </source>
</evidence>
<dbReference type="Proteomes" id="UP000199029">
    <property type="component" value="Unassembled WGS sequence"/>
</dbReference>
<gene>
    <name evidence="1" type="ORF">SAMN04515668_3587</name>
</gene>
<organism evidence="1 2">
    <name type="scientific">Hymenobacter arizonensis</name>
    <name type="common">Siccationidurans arizonensis</name>
    <dbReference type="NCBI Taxonomy" id="1227077"/>
    <lineage>
        <taxon>Bacteria</taxon>
        <taxon>Pseudomonadati</taxon>
        <taxon>Bacteroidota</taxon>
        <taxon>Cytophagia</taxon>
        <taxon>Cytophagales</taxon>
        <taxon>Hymenobacteraceae</taxon>
        <taxon>Hymenobacter</taxon>
    </lineage>
</organism>
<dbReference type="AlphaFoldDB" id="A0A1I6ADX6"/>
<evidence type="ECO:0000313" key="1">
    <source>
        <dbReference type="EMBL" id="SFQ66879.1"/>
    </source>
</evidence>
<reference evidence="2" key="1">
    <citation type="submission" date="2016-10" db="EMBL/GenBank/DDBJ databases">
        <authorList>
            <person name="Varghese N."/>
            <person name="Submissions S."/>
        </authorList>
    </citation>
    <scope>NUCLEOTIDE SEQUENCE [LARGE SCALE GENOMIC DNA]</scope>
    <source>
        <strain evidence="2">OR362-8,ATCC BAA-1266,JCM 13504</strain>
    </source>
</reference>
<dbReference type="STRING" id="1227077.SAMN04515668_3587"/>
<sequence length="195" mass="21448">MPRTDAYPQAQPTSRAEWRQWLAEHHTSSPGVWLVYFKKASGQPSVTYPEAVEEALCFGWIDSHPRKLDADRTQLLFTPRKPRSGWSKVNKERLERLEAARLLMPAGLAAIAIARQNGAWESLDAAEAGAVPDDLAAALAADATAQANFAAFSSSGRKAILTWVLGAKQSETRARRVAETVRLAALNKRANLDRE</sequence>
<protein>
    <submittedName>
        <fullName evidence="1">Uncharacterized conserved protein YdeI, YjbR/CyaY-like superfamily, DUF1801 family</fullName>
    </submittedName>
</protein>
<dbReference type="OrthoDB" id="9796999at2"/>
<keyword evidence="2" id="KW-1185">Reference proteome</keyword>